<dbReference type="Pfam" id="PF05231">
    <property type="entry name" value="MASE1"/>
    <property type="match status" value="1"/>
</dbReference>
<dbReference type="CDD" id="cd01948">
    <property type="entry name" value="EAL"/>
    <property type="match status" value="1"/>
</dbReference>
<evidence type="ECO:0000256" key="2">
    <source>
        <dbReference type="ARBA" id="ARBA00022475"/>
    </source>
</evidence>
<dbReference type="InterPro" id="IPR007895">
    <property type="entry name" value="MASE1"/>
</dbReference>
<comment type="subcellular location">
    <subcellularLocation>
        <location evidence="1">Cell membrane</location>
        <topology evidence="1">Multi-pass membrane protein</topology>
    </subcellularLocation>
</comment>
<dbReference type="Pfam" id="PF03924">
    <property type="entry name" value="CHASE"/>
    <property type="match status" value="1"/>
</dbReference>
<evidence type="ECO:0000259" key="10">
    <source>
        <dbReference type="PROSITE" id="PS50883"/>
    </source>
</evidence>
<evidence type="ECO:0000313" key="13">
    <source>
        <dbReference type="Proteomes" id="UP000241193"/>
    </source>
</evidence>
<dbReference type="PROSITE" id="PS50839">
    <property type="entry name" value="CHASE"/>
    <property type="match status" value="1"/>
</dbReference>
<feature type="transmembrane region" description="Helical" evidence="7">
    <location>
        <begin position="154"/>
        <end position="176"/>
    </location>
</feature>
<dbReference type="PROSITE" id="PS50883">
    <property type="entry name" value="EAL"/>
    <property type="match status" value="1"/>
</dbReference>
<comment type="caution">
    <text evidence="12">The sequence shown here is derived from an EMBL/GenBank/DDBJ whole genome shotgun (WGS) entry which is preliminary data.</text>
</comment>
<feature type="domain" description="CHASE" evidence="9">
    <location>
        <begin position="251"/>
        <end position="472"/>
    </location>
</feature>
<feature type="transmembrane region" description="Helical" evidence="7">
    <location>
        <begin position="119"/>
        <end position="142"/>
    </location>
</feature>
<dbReference type="NCBIfam" id="TIGR00254">
    <property type="entry name" value="GGDEF"/>
    <property type="match status" value="1"/>
</dbReference>
<dbReference type="OrthoDB" id="9813903at2"/>
<evidence type="ECO:0000256" key="7">
    <source>
        <dbReference type="SAM" id="Phobius"/>
    </source>
</evidence>
<keyword evidence="2" id="KW-1003">Cell membrane</keyword>
<feature type="transmembrane region" description="Helical" evidence="7">
    <location>
        <begin position="188"/>
        <end position="206"/>
    </location>
</feature>
<dbReference type="InterPro" id="IPR035919">
    <property type="entry name" value="EAL_sf"/>
</dbReference>
<proteinExistence type="predicted"/>
<dbReference type="SMART" id="SM00091">
    <property type="entry name" value="PAS"/>
    <property type="match status" value="1"/>
</dbReference>
<dbReference type="PROSITE" id="PS50887">
    <property type="entry name" value="GGDEF"/>
    <property type="match status" value="1"/>
</dbReference>
<accession>A0A2T4IJG5</accession>
<protein>
    <submittedName>
        <fullName evidence="12">Diguanylate cyclase</fullName>
    </submittedName>
</protein>
<comment type="catalytic activity">
    <reaction evidence="6">
        <text>3',3'-c-di-GMP + H2O = 5'-phosphoguanylyl(3'-&gt;5')guanosine + H(+)</text>
        <dbReference type="Rhea" id="RHEA:24902"/>
        <dbReference type="ChEBI" id="CHEBI:15377"/>
        <dbReference type="ChEBI" id="CHEBI:15378"/>
        <dbReference type="ChEBI" id="CHEBI:58754"/>
        <dbReference type="ChEBI" id="CHEBI:58805"/>
        <dbReference type="EC" id="3.1.4.52"/>
    </reaction>
    <physiologicalReaction direction="left-to-right" evidence="6">
        <dbReference type="Rhea" id="RHEA:24903"/>
    </physiologicalReaction>
</comment>
<dbReference type="Gene3D" id="3.30.450.20">
    <property type="entry name" value="PAS domain"/>
    <property type="match status" value="1"/>
</dbReference>
<feature type="transmembrane region" description="Helical" evidence="7">
    <location>
        <begin position="7"/>
        <end position="25"/>
    </location>
</feature>
<dbReference type="GO" id="GO:0071111">
    <property type="term" value="F:cyclic-guanylate-specific phosphodiesterase activity"/>
    <property type="evidence" value="ECO:0007669"/>
    <property type="project" value="UniProtKB-EC"/>
</dbReference>
<keyword evidence="3 7" id="KW-0812">Transmembrane</keyword>
<dbReference type="Pfam" id="PF00563">
    <property type="entry name" value="EAL"/>
    <property type="match status" value="1"/>
</dbReference>
<dbReference type="GO" id="GO:0071732">
    <property type="term" value="P:cellular response to nitric oxide"/>
    <property type="evidence" value="ECO:0007669"/>
    <property type="project" value="UniProtKB-ARBA"/>
</dbReference>
<dbReference type="SMART" id="SM00267">
    <property type="entry name" value="GGDEF"/>
    <property type="match status" value="1"/>
</dbReference>
<dbReference type="AlphaFoldDB" id="A0A2T4IJG5"/>
<dbReference type="InterPro" id="IPR042240">
    <property type="entry name" value="CHASE_sf"/>
</dbReference>
<dbReference type="InterPro" id="IPR006189">
    <property type="entry name" value="CHASE_dom"/>
</dbReference>
<evidence type="ECO:0000259" key="11">
    <source>
        <dbReference type="PROSITE" id="PS50887"/>
    </source>
</evidence>
<feature type="domain" description="PAS" evidence="8">
    <location>
        <begin position="556"/>
        <end position="608"/>
    </location>
</feature>
<feature type="transmembrane region" description="Helical" evidence="7">
    <location>
        <begin position="79"/>
        <end position="98"/>
    </location>
</feature>
<dbReference type="Proteomes" id="UP000241193">
    <property type="component" value="Unassembled WGS sequence"/>
</dbReference>
<feature type="transmembrane region" description="Helical" evidence="7">
    <location>
        <begin position="486"/>
        <end position="509"/>
    </location>
</feature>
<dbReference type="InterPro" id="IPR029787">
    <property type="entry name" value="Nucleotide_cyclase"/>
</dbReference>
<keyword evidence="4 7" id="KW-1133">Transmembrane helix</keyword>
<dbReference type="SMART" id="SM01079">
    <property type="entry name" value="CHASE"/>
    <property type="match status" value="1"/>
</dbReference>
<dbReference type="GO" id="GO:0007165">
    <property type="term" value="P:signal transduction"/>
    <property type="evidence" value="ECO:0007669"/>
    <property type="project" value="UniProtKB-ARBA"/>
</dbReference>
<feature type="domain" description="EAL" evidence="10">
    <location>
        <begin position="834"/>
        <end position="1087"/>
    </location>
</feature>
<dbReference type="Gene3D" id="3.30.450.350">
    <property type="entry name" value="CHASE domain"/>
    <property type="match status" value="1"/>
</dbReference>
<evidence type="ECO:0000313" key="12">
    <source>
        <dbReference type="EMBL" id="PTD97913.1"/>
    </source>
</evidence>
<dbReference type="Gene3D" id="3.20.20.450">
    <property type="entry name" value="EAL domain"/>
    <property type="match status" value="1"/>
</dbReference>
<dbReference type="FunFam" id="3.20.20.450:FF:000001">
    <property type="entry name" value="Cyclic di-GMP phosphodiesterase yahA"/>
    <property type="match status" value="1"/>
</dbReference>
<dbReference type="PANTHER" id="PTHR44757:SF2">
    <property type="entry name" value="BIOFILM ARCHITECTURE MAINTENANCE PROTEIN MBAA"/>
    <property type="match status" value="1"/>
</dbReference>
<dbReference type="SUPFAM" id="SSF141868">
    <property type="entry name" value="EAL domain-like"/>
    <property type="match status" value="1"/>
</dbReference>
<dbReference type="RefSeq" id="WP_107491673.1">
    <property type="nucleotide sequence ID" value="NZ_PZKC01000001.1"/>
</dbReference>
<evidence type="ECO:0000256" key="5">
    <source>
        <dbReference type="ARBA" id="ARBA00023136"/>
    </source>
</evidence>
<feature type="domain" description="GGDEF" evidence="11">
    <location>
        <begin position="692"/>
        <end position="825"/>
    </location>
</feature>
<dbReference type="InterPro" id="IPR035965">
    <property type="entry name" value="PAS-like_dom_sf"/>
</dbReference>
<reference evidence="12 13" key="2">
    <citation type="submission" date="2018-04" db="EMBL/GenBank/DDBJ databases">
        <title>Thauera lacus sp. nov., isolated from an saline lake in Inner Mongolia, China.</title>
        <authorList>
            <person name="Liang Q.-Y."/>
        </authorList>
    </citation>
    <scope>NUCLEOTIDE SEQUENCE [LARGE SCALE GENOMIC DNA]</scope>
    <source>
        <strain evidence="12 13">D20</strain>
    </source>
</reference>
<dbReference type="PANTHER" id="PTHR44757">
    <property type="entry name" value="DIGUANYLATE CYCLASE DGCP"/>
    <property type="match status" value="1"/>
</dbReference>
<dbReference type="Gene3D" id="3.30.70.270">
    <property type="match status" value="1"/>
</dbReference>
<dbReference type="SUPFAM" id="SSF55785">
    <property type="entry name" value="PYP-like sensor domain (PAS domain)"/>
    <property type="match status" value="1"/>
</dbReference>
<keyword evidence="13" id="KW-1185">Reference proteome</keyword>
<evidence type="ECO:0000259" key="9">
    <source>
        <dbReference type="PROSITE" id="PS50839"/>
    </source>
</evidence>
<dbReference type="FunFam" id="3.30.70.270:FF:000001">
    <property type="entry name" value="Diguanylate cyclase domain protein"/>
    <property type="match status" value="1"/>
</dbReference>
<dbReference type="SMART" id="SM00052">
    <property type="entry name" value="EAL"/>
    <property type="match status" value="1"/>
</dbReference>
<dbReference type="EMBL" id="PZKC01000001">
    <property type="protein sequence ID" value="PTD97913.1"/>
    <property type="molecule type" value="Genomic_DNA"/>
</dbReference>
<gene>
    <name evidence="12" type="ORF">C8261_00375</name>
</gene>
<dbReference type="CDD" id="cd00130">
    <property type="entry name" value="PAS"/>
    <property type="match status" value="1"/>
</dbReference>
<name>A0A2T4IJG5_9RHOO</name>
<dbReference type="InterPro" id="IPR000160">
    <property type="entry name" value="GGDEF_dom"/>
</dbReference>
<dbReference type="InterPro" id="IPR052155">
    <property type="entry name" value="Biofilm_reg_signaling"/>
</dbReference>
<dbReference type="GO" id="GO:0005886">
    <property type="term" value="C:plasma membrane"/>
    <property type="evidence" value="ECO:0007669"/>
    <property type="project" value="UniProtKB-SubCell"/>
</dbReference>
<dbReference type="CDD" id="cd01949">
    <property type="entry name" value="GGDEF"/>
    <property type="match status" value="1"/>
</dbReference>
<reference evidence="12 13" key="1">
    <citation type="submission" date="2018-03" db="EMBL/GenBank/DDBJ databases">
        <authorList>
            <person name="Keele B.F."/>
        </authorList>
    </citation>
    <scope>NUCLEOTIDE SEQUENCE [LARGE SCALE GENOMIC DNA]</scope>
    <source>
        <strain evidence="12 13">D20</strain>
    </source>
</reference>
<dbReference type="InterPro" id="IPR043128">
    <property type="entry name" value="Rev_trsase/Diguanyl_cyclase"/>
</dbReference>
<dbReference type="InterPro" id="IPR001633">
    <property type="entry name" value="EAL_dom"/>
</dbReference>
<organism evidence="12 13">
    <name type="scientific">Pseudothauera lacus</name>
    <dbReference type="NCBI Taxonomy" id="2136175"/>
    <lineage>
        <taxon>Bacteria</taxon>
        <taxon>Pseudomonadati</taxon>
        <taxon>Pseudomonadota</taxon>
        <taxon>Betaproteobacteria</taxon>
        <taxon>Rhodocyclales</taxon>
        <taxon>Zoogloeaceae</taxon>
        <taxon>Pseudothauera</taxon>
    </lineage>
</organism>
<evidence type="ECO:0000259" key="8">
    <source>
        <dbReference type="PROSITE" id="PS50112"/>
    </source>
</evidence>
<evidence type="ECO:0000256" key="3">
    <source>
        <dbReference type="ARBA" id="ARBA00022692"/>
    </source>
</evidence>
<dbReference type="SUPFAM" id="SSF55073">
    <property type="entry name" value="Nucleotide cyclase"/>
    <property type="match status" value="1"/>
</dbReference>
<dbReference type="PROSITE" id="PS50112">
    <property type="entry name" value="PAS"/>
    <property type="match status" value="1"/>
</dbReference>
<dbReference type="Pfam" id="PF00990">
    <property type="entry name" value="GGDEF"/>
    <property type="match status" value="1"/>
</dbReference>
<keyword evidence="5 7" id="KW-0472">Membrane</keyword>
<dbReference type="InterPro" id="IPR000014">
    <property type="entry name" value="PAS"/>
</dbReference>
<evidence type="ECO:0000256" key="4">
    <source>
        <dbReference type="ARBA" id="ARBA00022989"/>
    </source>
</evidence>
<evidence type="ECO:0000256" key="6">
    <source>
        <dbReference type="ARBA" id="ARBA00051114"/>
    </source>
</evidence>
<evidence type="ECO:0000256" key="1">
    <source>
        <dbReference type="ARBA" id="ARBA00004651"/>
    </source>
</evidence>
<sequence length="1095" mass="119518">MSSTLRLLALIAVAYALTGWLALHFAVPPGYAAPIFPPAGIALGAAIIYGPRVFPAVVLGSVAVQAFAAWQTGHQPFSHWAPLAIALFAGVQALWGAWLAQRLVGFPNALDTPASVLRLIAIVAPLGCLPAASMAIPVLLQAGFVPPGDGLFNWWNWWVGDTLGAVIALPLMFVLLGQPREDWRERKFGVGLPMALAILLVASALLQVRNWEAQRIEAQFDRDSEHLSSLIRKRLDAQIDMTLAVQHFMAVATDIDRQKFRAFVSPWLQRYPGTQNFGWSPLVREEMRQGFERAVRGQHGDDYRILDRDTSGRTFPAALAAEYLPITLVEPFSRNRAAYGLNPLSLPATASAIERSRATGMAVVTEGFRLVQEDGSQRGVVVYQAVFEGGAADRQGPLKGVVSAVFRMDDTLDAIIGPTHSEGIELCLIDTEAALANRRLYGPEGCERRDWLPPHGAHTAALRFAERNWEIRLRATSAYTHAQRSWAAWATIVFGLATVGMLGGFLLIASGHTRRISLLVARRTAELATLTKRLDAQGQALNRAQRIARLGSWECNADGSALHCSDELQKLLGLPRAATRALRDLYPFIHEDDREALREAINAVLFRPQERALDCRSAANPGLITRFQIESEWLDGRPHRLRGTVQDVTASRKAEAHIQYLAHYDALTGLPNRSLWLSHARAAVQGAERHGHSAAVLFLDLDKFKTINDSLGHPVGDRLLAIVAGRLAACLRDDDILARLGGDEFVALLPRLEHPEDAAVVARKMIAALSAPVSVEGHELSPTVSIGIALCPADGRDVDTLLKHADTAMYGAKEAGRNGFQFFVADMNVRAFERLMLENALRRAIEQDELSLHYQPQIRVADGQVCGCEALVRWQHPEMGMIMPAQFIPVAEDSGLIVALGDWVLEQACRQQALCARAGRLLTIAVNISALQFRRADFVDRVADILARTGANPRLIELEITESALMQPSDALHERLQRLGGLGLGLALDDFGTGYSSLAYLKRLPISRLKIDRSFVRDLPGDAEDVAVASATLSLARDLGLEVVAEGVENAAQLEWLKARDCQIVQGFLFAPALPAADFLAWLQACGAQPAGTTD</sequence>